<proteinExistence type="predicted"/>
<gene>
    <name evidence="2" type="ORF">EVAR_34544_1</name>
</gene>
<sequence length="130" mass="14729">MIGAIDTAKLKTFFTESEYFDVLRDFEVYCSSPASHNQRDPVSDPDMEVKINPYHTDSRQRDVGNKKSSETSTASQPAKVKSRNIPIIIQRCPRPPRLPVTRLKSLISSILYAASPKVTFFVHTEQRSVD</sequence>
<dbReference type="EMBL" id="BGZK01000738">
    <property type="protein sequence ID" value="GBP58542.1"/>
    <property type="molecule type" value="Genomic_DNA"/>
</dbReference>
<accession>A0A4C1X6M1</accession>
<dbReference type="AlphaFoldDB" id="A0A4C1X6M1"/>
<feature type="compositionally biased region" description="Basic and acidic residues" evidence="1">
    <location>
        <begin position="56"/>
        <end position="69"/>
    </location>
</feature>
<organism evidence="2 3">
    <name type="scientific">Eumeta variegata</name>
    <name type="common">Bagworm moth</name>
    <name type="synonym">Eumeta japonica</name>
    <dbReference type="NCBI Taxonomy" id="151549"/>
    <lineage>
        <taxon>Eukaryota</taxon>
        <taxon>Metazoa</taxon>
        <taxon>Ecdysozoa</taxon>
        <taxon>Arthropoda</taxon>
        <taxon>Hexapoda</taxon>
        <taxon>Insecta</taxon>
        <taxon>Pterygota</taxon>
        <taxon>Neoptera</taxon>
        <taxon>Endopterygota</taxon>
        <taxon>Lepidoptera</taxon>
        <taxon>Glossata</taxon>
        <taxon>Ditrysia</taxon>
        <taxon>Tineoidea</taxon>
        <taxon>Psychidae</taxon>
        <taxon>Oiketicinae</taxon>
        <taxon>Eumeta</taxon>
    </lineage>
</organism>
<evidence type="ECO:0000313" key="3">
    <source>
        <dbReference type="Proteomes" id="UP000299102"/>
    </source>
</evidence>
<keyword evidence="3" id="KW-1185">Reference proteome</keyword>
<protein>
    <submittedName>
        <fullName evidence="2">Uncharacterized protein</fullName>
    </submittedName>
</protein>
<comment type="caution">
    <text evidence="2">The sequence shown here is derived from an EMBL/GenBank/DDBJ whole genome shotgun (WGS) entry which is preliminary data.</text>
</comment>
<dbReference type="Proteomes" id="UP000299102">
    <property type="component" value="Unassembled WGS sequence"/>
</dbReference>
<feature type="region of interest" description="Disordered" evidence="1">
    <location>
        <begin position="33"/>
        <end position="85"/>
    </location>
</feature>
<evidence type="ECO:0000313" key="2">
    <source>
        <dbReference type="EMBL" id="GBP58542.1"/>
    </source>
</evidence>
<name>A0A4C1X6M1_EUMVA</name>
<evidence type="ECO:0000256" key="1">
    <source>
        <dbReference type="SAM" id="MobiDB-lite"/>
    </source>
</evidence>
<reference evidence="2 3" key="1">
    <citation type="journal article" date="2019" name="Commun. Biol.">
        <title>The bagworm genome reveals a unique fibroin gene that provides high tensile strength.</title>
        <authorList>
            <person name="Kono N."/>
            <person name="Nakamura H."/>
            <person name="Ohtoshi R."/>
            <person name="Tomita M."/>
            <person name="Numata K."/>
            <person name="Arakawa K."/>
        </authorList>
    </citation>
    <scope>NUCLEOTIDE SEQUENCE [LARGE SCALE GENOMIC DNA]</scope>
</reference>